<dbReference type="AlphaFoldDB" id="A0LQC9"/>
<dbReference type="Proteomes" id="UP000001784">
    <property type="component" value="Chromosome"/>
</dbReference>
<dbReference type="KEGG" id="sfu:Sfum_3964"/>
<keyword evidence="3" id="KW-1185">Reference proteome</keyword>
<sequence length="98" mass="10715">MILRVGQVRNRPAEGRIERRLSSPRVESAPDCPDRPDAVLEPGAIETDPGQPHPDPCDTGVNRPSGKSADRKPTAKTELYCSSDLFVSASRRCAAKFR</sequence>
<gene>
    <name evidence="2" type="ordered locus">Sfum_3964</name>
</gene>
<feature type="compositionally biased region" description="Basic and acidic residues" evidence="1">
    <location>
        <begin position="11"/>
        <end position="21"/>
    </location>
</feature>
<proteinExistence type="predicted"/>
<feature type="region of interest" description="Disordered" evidence="1">
    <location>
        <begin position="1"/>
        <end position="75"/>
    </location>
</feature>
<organism evidence="2 3">
    <name type="scientific">Syntrophobacter fumaroxidans (strain DSM 10017 / MPOB)</name>
    <dbReference type="NCBI Taxonomy" id="335543"/>
    <lineage>
        <taxon>Bacteria</taxon>
        <taxon>Pseudomonadati</taxon>
        <taxon>Thermodesulfobacteriota</taxon>
        <taxon>Syntrophobacteria</taxon>
        <taxon>Syntrophobacterales</taxon>
        <taxon>Syntrophobacteraceae</taxon>
        <taxon>Syntrophobacter</taxon>
    </lineage>
</organism>
<dbReference type="EMBL" id="CP000478">
    <property type="protein sequence ID" value="ABK19631.1"/>
    <property type="molecule type" value="Genomic_DNA"/>
</dbReference>
<reference evidence="2 3" key="1">
    <citation type="submission" date="2006-10" db="EMBL/GenBank/DDBJ databases">
        <title>Complete sequence of Syntrophobacter fumaroxidans MPOB.</title>
        <authorList>
            <consortium name="US DOE Joint Genome Institute"/>
            <person name="Copeland A."/>
            <person name="Lucas S."/>
            <person name="Lapidus A."/>
            <person name="Barry K."/>
            <person name="Detter J.C."/>
            <person name="Glavina del Rio T."/>
            <person name="Hammon N."/>
            <person name="Israni S."/>
            <person name="Pitluck S."/>
            <person name="Goltsman E.G."/>
            <person name="Martinez M."/>
            <person name="Schmutz J."/>
            <person name="Larimer F."/>
            <person name="Land M."/>
            <person name="Hauser L."/>
            <person name="Kyrpides N."/>
            <person name="Kim E."/>
            <person name="Boone D.R."/>
            <person name="Brockman F."/>
            <person name="Culley D."/>
            <person name="Ferry J."/>
            <person name="Gunsalus R."/>
            <person name="McInerney M.J."/>
            <person name="Morrison M."/>
            <person name="Plugge C."/>
            <person name="Rohlin L."/>
            <person name="Scholten J."/>
            <person name="Sieber J."/>
            <person name="Stams A.J.M."/>
            <person name="Worm P."/>
            <person name="Henstra A.M."/>
            <person name="Richardson P."/>
        </authorList>
    </citation>
    <scope>NUCLEOTIDE SEQUENCE [LARGE SCALE GENOMIC DNA]</scope>
    <source>
        <strain evidence="3">DSM 10017 / MPOB</strain>
    </source>
</reference>
<accession>A0LQC9</accession>
<evidence type="ECO:0000256" key="1">
    <source>
        <dbReference type="SAM" id="MobiDB-lite"/>
    </source>
</evidence>
<evidence type="ECO:0000313" key="2">
    <source>
        <dbReference type="EMBL" id="ABK19631.1"/>
    </source>
</evidence>
<name>A0LQC9_SYNFM</name>
<evidence type="ECO:0000313" key="3">
    <source>
        <dbReference type="Proteomes" id="UP000001784"/>
    </source>
</evidence>
<dbReference type="HOGENOM" id="CLU_2332634_0_0_7"/>
<protein>
    <submittedName>
        <fullName evidence="2">Uncharacterized protein</fullName>
    </submittedName>
</protein>
<dbReference type="InParanoid" id="A0LQC9"/>